<keyword evidence="5" id="KW-0893">Thyroid hormones biosynthesis</keyword>
<dbReference type="InterPro" id="IPR002018">
    <property type="entry name" value="CarbesteraseB"/>
</dbReference>
<dbReference type="SMART" id="SM00211">
    <property type="entry name" value="TY"/>
    <property type="match status" value="7"/>
</dbReference>
<keyword evidence="17" id="KW-0812">Transmembrane</keyword>
<evidence type="ECO:0000256" key="16">
    <source>
        <dbReference type="SAM" id="MobiDB-lite"/>
    </source>
</evidence>
<keyword evidence="12 15" id="KW-1015">Disulfide bond</keyword>
<dbReference type="GO" id="GO:0042446">
    <property type="term" value="P:hormone biosynthetic process"/>
    <property type="evidence" value="ECO:0007669"/>
    <property type="project" value="UniProtKB-KW"/>
</dbReference>
<dbReference type="GO" id="GO:0005615">
    <property type="term" value="C:extracellular space"/>
    <property type="evidence" value="ECO:0007669"/>
    <property type="project" value="TreeGrafter"/>
</dbReference>
<dbReference type="Gene3D" id="2.10.50.10">
    <property type="entry name" value="Tumor Necrosis Factor Receptor, subunit A, domain 2"/>
    <property type="match status" value="1"/>
</dbReference>
<feature type="transmembrane region" description="Helical" evidence="17">
    <location>
        <begin position="549"/>
        <end position="568"/>
    </location>
</feature>
<evidence type="ECO:0000256" key="13">
    <source>
        <dbReference type="ARBA" id="ARBA00023180"/>
    </source>
</evidence>
<evidence type="ECO:0000256" key="12">
    <source>
        <dbReference type="ARBA" id="ARBA00023157"/>
    </source>
</evidence>
<feature type="domain" description="Thyroglobulin type-1" evidence="19">
    <location>
        <begin position="92"/>
        <end position="152"/>
    </location>
</feature>
<dbReference type="InterPro" id="IPR036857">
    <property type="entry name" value="Thyroglobulin_1_sf"/>
</dbReference>
<comment type="caution">
    <text evidence="20">The sequence shown here is derived from an EMBL/GenBank/DDBJ whole genome shotgun (WGS) entry which is preliminary data.</text>
</comment>
<feature type="region of interest" description="Disordered" evidence="16">
    <location>
        <begin position="1"/>
        <end position="42"/>
    </location>
</feature>
<keyword evidence="4" id="KW-0964">Secreted</keyword>
<feature type="disulfide bond" evidence="15">
    <location>
        <begin position="175"/>
        <end position="182"/>
    </location>
</feature>
<feature type="compositionally biased region" description="Pro residues" evidence="16">
    <location>
        <begin position="403"/>
        <end position="414"/>
    </location>
</feature>
<evidence type="ECO:0000256" key="2">
    <source>
        <dbReference type="ARBA" id="ARBA00005964"/>
    </source>
</evidence>
<dbReference type="InterPro" id="IPR019819">
    <property type="entry name" value="Carboxylesterase_B_CS"/>
</dbReference>
<dbReference type="InterPro" id="IPR000716">
    <property type="entry name" value="Thyroglobulin_1"/>
</dbReference>
<evidence type="ECO:0000256" key="11">
    <source>
        <dbReference type="ARBA" id="ARBA00022920"/>
    </source>
</evidence>
<dbReference type="Pfam" id="PF00024">
    <property type="entry name" value="PAN_1"/>
    <property type="match status" value="1"/>
</dbReference>
<reference evidence="20 21" key="1">
    <citation type="journal article" date="2023" name="Mol. Biol. Evol.">
        <title>Genomics of Secondarily Temperate Adaptation in the Only Non-Antarctic Icefish.</title>
        <authorList>
            <person name="Rivera-Colon A.G."/>
            <person name="Rayamajhi N."/>
            <person name="Minhas B.F."/>
            <person name="Madrigal G."/>
            <person name="Bilyk K.T."/>
            <person name="Yoon V."/>
            <person name="Hune M."/>
            <person name="Gregory S."/>
            <person name="Cheng C.H.C."/>
            <person name="Catchen J.M."/>
        </authorList>
    </citation>
    <scope>NUCLEOTIDE SEQUENCE [LARGE SCALE GENOMIC DNA]</scope>
    <source>
        <tissue evidence="20">White muscle</tissue>
    </source>
</reference>
<evidence type="ECO:0000256" key="15">
    <source>
        <dbReference type="PROSITE-ProRule" id="PRU00500"/>
    </source>
</evidence>
<keyword evidence="21" id="KW-1185">Reference proteome</keyword>
<keyword evidence="9" id="KW-0732">Signal</keyword>
<keyword evidence="17" id="KW-0472">Membrane</keyword>
<dbReference type="InterPro" id="IPR029058">
    <property type="entry name" value="AB_hydrolase_fold"/>
</dbReference>
<dbReference type="EMBL" id="JAURVH010001522">
    <property type="protein sequence ID" value="KAK5921543.1"/>
    <property type="molecule type" value="Genomic_DNA"/>
</dbReference>
<evidence type="ECO:0000256" key="1">
    <source>
        <dbReference type="ARBA" id="ARBA00004613"/>
    </source>
</evidence>
<dbReference type="Proteomes" id="UP001331515">
    <property type="component" value="Unassembled WGS sequence"/>
</dbReference>
<proteinExistence type="inferred from homology"/>
<evidence type="ECO:0000313" key="21">
    <source>
        <dbReference type="Proteomes" id="UP001331515"/>
    </source>
</evidence>
<keyword evidence="13" id="KW-0325">Glycoprotein</keyword>
<dbReference type="GO" id="GO:0005179">
    <property type="term" value="F:hormone activity"/>
    <property type="evidence" value="ECO:0007669"/>
    <property type="project" value="UniProtKB-KW"/>
</dbReference>
<dbReference type="PANTHER" id="PTHR14093">
    <property type="entry name" value="HLA CLASS II GAMMA CHAIN"/>
    <property type="match status" value="1"/>
</dbReference>
<feature type="domain" description="Thyroglobulin type-1" evidence="19">
    <location>
        <begin position="788"/>
        <end position="845"/>
    </location>
</feature>
<evidence type="ECO:0000256" key="5">
    <source>
        <dbReference type="ARBA" id="ARBA00022534"/>
    </source>
</evidence>
<evidence type="ECO:0000256" key="10">
    <source>
        <dbReference type="ARBA" id="ARBA00022737"/>
    </source>
</evidence>
<evidence type="ECO:0000256" key="4">
    <source>
        <dbReference type="ARBA" id="ARBA00022525"/>
    </source>
</evidence>
<keyword evidence="11" id="KW-0795">Thyroid hormone</keyword>
<dbReference type="InterPro" id="IPR052001">
    <property type="entry name" value="MHC-II_Gamma/Thyroglobulin"/>
</dbReference>
<dbReference type="PROSITE" id="PS00941">
    <property type="entry name" value="CARBOXYLESTERASE_B_2"/>
    <property type="match status" value="1"/>
</dbReference>
<feature type="transmembrane region" description="Helical" evidence="17">
    <location>
        <begin position="524"/>
        <end position="543"/>
    </location>
</feature>
<comment type="similarity">
    <text evidence="2">Belongs to the type-B carboxylesterase/lipase family.</text>
</comment>
<gene>
    <name evidence="20" type="ORF">CgunFtcFv8_018901</name>
</gene>
<evidence type="ECO:0000256" key="9">
    <source>
        <dbReference type="ARBA" id="ARBA00022729"/>
    </source>
</evidence>
<dbReference type="InterPro" id="IPR011641">
    <property type="entry name" value="Tyr-kin_ephrin_A/B_rcpt-like"/>
</dbReference>
<sequence>MLSANHRAPRPADHPLRGASGVPVPLRRTDEEEEEEEGADSAGVQAYKEAVLLLCLHGNMARLLSITCILISCCCCLTESRASEYQLDSDTLSQCELLRGVAVAGQQGEVPHCTHDGSFRSVQCSGQAQCWCVDAAGQEVVGTRTGSSALHCPSPCRQQAALRCSPAGLFEEVQCDASRGQCWCVDQEGEELYGTREDGTPQRCPGSCECAADGSFLPVQCKLINTSDSTELDLLLTFNRFPEAFDTFTGFRKLFPAVSSYCFCADGRGRELQNTGVELLLPEVSDSVFSGRRSGRSFSQSNLYRILQRRLLGVRLALTGHFRCPSPCETELRAAMAASSVYLPSCEGGGAFSPRQCGGGQCWCSDPEGREVPCGPSSSDCLSQRRLVFSRLFSGPAPSHTMRPPPPPCLPLPPLQTGDEDPSSLLSLMGEVLQGVFPSVGEALSALSLSSPPRLQETLFGGRFLQNISGGVGVRGAVVGEGLSPLNRGRVQTVIRALKDPNFLSNLQEVLRSSSQSEASLQQVRLFVIVYLLHVVVYLLHVVVYLLHVVVYLLHVVIYLLQVLSPVLRSCSRGSSARFVPRCSPGGDFLPLQCGGGRTISAGPAGGAVTCPEGATQEPPSSEGRCSRALDDVAAFRQEVQSIITLSNSSHLPLGYGFLLAHGLQLTPEELQTGQSEEELLVSERLLSRSDAALRLAAFSTLQMLLPPLRRSYRLFSPQCGADGDWLHTQCHHSTGQCWCVDEDGEYIADSLTSRSLHLPKCLTRYNRAQAHFLLSGWMKGSSASFYQRTCEEVERAAGPSSQCRPDGSFIPLQCDVTSCWCVSEDGQEVGGTRTSRQTGRTPSCDRPLCPNSITHGALLCRPAAEGRQSCDLVCHRGYQNSLPVGSFLCDSEGQRWTGDPPLSGACQIPQPLLSVSSSQLWLLSSSCSQISRLKPLLFTMMASRGLCSAQLPLSSVSLCDGSSVSLHCVGDDAMRLTLRWSSTLSDLSTSDLPDLHHAGLLLNESRLLEGVQGLLGNIRSMFTSEPKLISMTTPSYGCSHGYRLANDGEGCIVCPAGSFSSEGACLQCPQGTYQDEEGRDLCNKCPRGSSPSGSSSVSQCVTECQRRGLRCSDRGDFLSAQPDFLSGRWRCVSSEGAELQWTNREEPLTDDQCSDLLSFQAVSGSDLIVGAEDAEVLKTMTSDLTSCLQACAAEPTCHHVALFNTQTQCELYSTHTLNTRCNTSAQTQGFLGNPEAELFDWLSCSLRVRGGASDQLVFRKKEVSPLRYERVRMRKALSGVFRTQVFRRTSLSDALLFCSDGCSADACCHGFALNLNTLQGGSLLCGWLRAPSVLMCGDDDWDVIGQAAANRECGAALSYNEQQRIFLLDFGGQQFDITDSALLAASKNTDYKASIVRFQAVYLSTAAAGSASCATAEQTPPLDASVQQRFVSVSEGEVLVDPQRKPPSLSFWLNKRNYDSQHALLWCLSRCAEEPLCSLSDLTASEGFFLCSLLPDSRVCGAYDSSLSAACRPLLDRAPNNTYSKKVDLSGPVRSFYERVSFQKMVSYSVRSRVALRENTPLSEGFRECERRCDEDPCCRGLGFVRYTKSPDMSVVCLSLISLGVQTCSEDDSTSWRTQDCRASDFRTSPEPLGWYQKPVNQWTSSPALCPPFNLPETSNNVSLDQWRLLSGSSLLVDSSLSTYDIIHLSRDIAEGDRDATRDWCLHACQEADSAPNAPSPAFSCRLVIREPASQVYLKTERLPLVTSVSIPGHGILRGVAVETSVGSDKRTVVQFLGVPYARPPIGLLRFEAAQAADWTGTWNATEPRASCIQPGDEESPSSSEDCLYLNVYSPAARRGRVPVLVFFVNAPANQKPGLLDGSALAALGNIVVVTVAYRTAALGFLSTGESGLRGNYGLSDQEAGLLWVHAHISAVGGDSSRRMMLMGGSVFSPSLLQPTSSSRAQALALALELGCVTSDPSGVTSDLSGVTSDLSDNDRLSSCLRAAPAHKLNAAQTKLLSVSGPFLSWSPVSVSRSSLLLRVDLLLGTSAEDGLIGRARRIKDFESLRGRTDGRSLFDEALSRSLGGPTGSELLKEAAAWFYALDHDEASGYSAFSGALNNATRDLFITCPALQMASLWANSRANVYLYHLPASSSRADVSVPLDVQLVFGTPHQPISSQRFTPSEQRLSVAAMSYVSSFVRTGNPNPSPLWAESALPQWKQVSEAPPTYLQLSPALLNQQGLSQSACSFWGGLGARLLGATGAELWSISGLSLAAPSGQ</sequence>
<dbReference type="PROSITE" id="PS00484">
    <property type="entry name" value="THYROGLOBULIN_1_1"/>
    <property type="match status" value="1"/>
</dbReference>
<dbReference type="SUPFAM" id="SSF53474">
    <property type="entry name" value="alpha/beta-Hydrolases"/>
    <property type="match status" value="1"/>
</dbReference>
<feature type="domain" description="Thyroglobulin type-1" evidence="19">
    <location>
        <begin position="325"/>
        <end position="381"/>
    </location>
</feature>
<evidence type="ECO:0000313" key="20">
    <source>
        <dbReference type="EMBL" id="KAK5921543.1"/>
    </source>
</evidence>
<evidence type="ECO:0000256" key="6">
    <source>
        <dbReference type="ARBA" id="ARBA00022641"/>
    </source>
</evidence>
<keyword evidence="6" id="KW-0765">Sulfation</keyword>
<evidence type="ECO:0000259" key="19">
    <source>
        <dbReference type="PROSITE" id="PS51162"/>
    </source>
</evidence>
<keyword evidence="10" id="KW-0677">Repeat</keyword>
<dbReference type="CDD" id="cd00191">
    <property type="entry name" value="TY"/>
    <property type="match status" value="5"/>
</dbReference>
<accession>A0AAN8DI83</accession>
<feature type="disulfide bond" evidence="15">
    <location>
        <begin position="731"/>
        <end position="738"/>
    </location>
</feature>
<protein>
    <recommendedName>
        <fullName evidence="3">Thyroglobulin</fullName>
    </recommendedName>
</protein>
<dbReference type="PROSITE" id="PS51162">
    <property type="entry name" value="THYROGLOBULIN_1_2"/>
    <property type="match status" value="5"/>
</dbReference>
<evidence type="ECO:0000256" key="8">
    <source>
        <dbReference type="ARBA" id="ARBA00022702"/>
    </source>
</evidence>
<dbReference type="SMART" id="SM01411">
    <property type="entry name" value="Ephrin_rec_like"/>
    <property type="match status" value="1"/>
</dbReference>
<dbReference type="Pfam" id="PF00135">
    <property type="entry name" value="COesterase"/>
    <property type="match status" value="1"/>
</dbReference>
<keyword evidence="8" id="KW-0372">Hormone</keyword>
<keyword evidence="7" id="KW-0405">Iodination</keyword>
<comment type="subunit">
    <text evidence="14">Monomer. Homodimer (via ChEL region); occurs in the endoplasmic reticulum and is required for export to the Golgi apparatus. Homooligomer; disulfide-linked; stored in this form in the thyroid follicle lumen.</text>
</comment>
<evidence type="ECO:0000256" key="3">
    <source>
        <dbReference type="ARBA" id="ARBA00017326"/>
    </source>
</evidence>
<name>A0AAN8DI83_CHAGU</name>
<dbReference type="InterPro" id="IPR003609">
    <property type="entry name" value="Pan_app"/>
</dbReference>
<feature type="region of interest" description="Disordered" evidence="16">
    <location>
        <begin position="395"/>
        <end position="417"/>
    </location>
</feature>
<dbReference type="Gene3D" id="3.40.50.1820">
    <property type="entry name" value="alpha/beta hydrolase"/>
    <property type="match status" value="2"/>
</dbReference>
<comment type="subcellular location">
    <subcellularLocation>
        <location evidence="1">Secreted</location>
    </subcellularLocation>
</comment>
<evidence type="ECO:0000259" key="18">
    <source>
        <dbReference type="PROSITE" id="PS50948"/>
    </source>
</evidence>
<dbReference type="SUPFAM" id="SSF57610">
    <property type="entry name" value="Thyroglobulin type-1 domain"/>
    <property type="match status" value="5"/>
</dbReference>
<feature type="domain" description="Thyroglobulin type-1" evidence="19">
    <location>
        <begin position="153"/>
        <end position="204"/>
    </location>
</feature>
<organism evidence="20 21">
    <name type="scientific">Champsocephalus gunnari</name>
    <name type="common">Mackerel icefish</name>
    <dbReference type="NCBI Taxonomy" id="52237"/>
    <lineage>
        <taxon>Eukaryota</taxon>
        <taxon>Metazoa</taxon>
        <taxon>Chordata</taxon>
        <taxon>Craniata</taxon>
        <taxon>Vertebrata</taxon>
        <taxon>Euteleostomi</taxon>
        <taxon>Actinopterygii</taxon>
        <taxon>Neopterygii</taxon>
        <taxon>Teleostei</taxon>
        <taxon>Neoteleostei</taxon>
        <taxon>Acanthomorphata</taxon>
        <taxon>Eupercaria</taxon>
        <taxon>Perciformes</taxon>
        <taxon>Notothenioidei</taxon>
        <taxon>Channichthyidae</taxon>
        <taxon>Champsocephalus</taxon>
    </lineage>
</organism>
<feature type="disulfide bond" evidence="15">
    <location>
        <begin position="184"/>
        <end position="204"/>
    </location>
</feature>
<evidence type="ECO:0000256" key="14">
    <source>
        <dbReference type="ARBA" id="ARBA00046595"/>
    </source>
</evidence>
<evidence type="ECO:0000256" key="17">
    <source>
        <dbReference type="SAM" id="Phobius"/>
    </source>
</evidence>
<evidence type="ECO:0000256" key="7">
    <source>
        <dbReference type="ARBA" id="ARBA00022653"/>
    </source>
</evidence>
<feature type="domain" description="Apple" evidence="18">
    <location>
        <begin position="1154"/>
        <end position="1245"/>
    </location>
</feature>
<dbReference type="GO" id="GO:0006590">
    <property type="term" value="P:thyroid hormone generation"/>
    <property type="evidence" value="ECO:0007669"/>
    <property type="project" value="TreeGrafter"/>
</dbReference>
<feature type="domain" description="Thyroglobulin type-1" evidence="19">
    <location>
        <begin position="706"/>
        <end position="762"/>
    </location>
</feature>
<dbReference type="PANTHER" id="PTHR14093:SF19">
    <property type="entry name" value="THYROGLOBULIN"/>
    <property type="match status" value="1"/>
</dbReference>
<dbReference type="Pfam" id="PF07699">
    <property type="entry name" value="Ephrin_rec_like"/>
    <property type="match status" value="1"/>
</dbReference>
<dbReference type="Pfam" id="PF00086">
    <property type="entry name" value="Thyroglobulin_1"/>
    <property type="match status" value="5"/>
</dbReference>
<dbReference type="PROSITE" id="PS50948">
    <property type="entry name" value="PAN"/>
    <property type="match status" value="1"/>
</dbReference>
<dbReference type="Gene3D" id="4.10.800.10">
    <property type="entry name" value="Thyroglobulin type-1"/>
    <property type="match status" value="6"/>
</dbReference>
<keyword evidence="17" id="KW-1133">Transmembrane helix</keyword>
<comment type="caution">
    <text evidence="15">Lacks conserved residue(s) required for the propagation of feature annotation.</text>
</comment>
<feature type="disulfide bond" evidence="15">
    <location>
        <begin position="132"/>
        <end position="152"/>
    </location>
</feature>